<evidence type="ECO:0000256" key="4">
    <source>
        <dbReference type="SAM" id="MobiDB-lite"/>
    </source>
</evidence>
<keyword evidence="3" id="KW-0067">ATP-binding</keyword>
<keyword evidence="1" id="KW-0808">Transferase</keyword>
<dbReference type="AlphaFoldDB" id="A0A9D4U252"/>
<evidence type="ECO:0000313" key="6">
    <source>
        <dbReference type="Proteomes" id="UP000886520"/>
    </source>
</evidence>
<evidence type="ECO:0000256" key="1">
    <source>
        <dbReference type="ARBA" id="ARBA00022679"/>
    </source>
</evidence>
<feature type="region of interest" description="Disordered" evidence="4">
    <location>
        <begin position="56"/>
        <end position="84"/>
    </location>
</feature>
<dbReference type="OrthoDB" id="1938883at2759"/>
<evidence type="ECO:0000313" key="5">
    <source>
        <dbReference type="EMBL" id="KAI5060005.1"/>
    </source>
</evidence>
<name>A0A9D4U252_ADICA</name>
<accession>A0A9D4U252</accession>
<protein>
    <submittedName>
        <fullName evidence="5">Uncharacterized protein</fullName>
    </submittedName>
</protein>
<dbReference type="SUPFAM" id="SSF55003">
    <property type="entry name" value="PAP/Archaeal CCA-adding enzyme, C-terminal domain"/>
    <property type="match status" value="1"/>
</dbReference>
<feature type="region of interest" description="Disordered" evidence="4">
    <location>
        <begin position="128"/>
        <end position="159"/>
    </location>
</feature>
<organism evidence="5 6">
    <name type="scientific">Adiantum capillus-veneris</name>
    <name type="common">Maidenhair fern</name>
    <dbReference type="NCBI Taxonomy" id="13818"/>
    <lineage>
        <taxon>Eukaryota</taxon>
        <taxon>Viridiplantae</taxon>
        <taxon>Streptophyta</taxon>
        <taxon>Embryophyta</taxon>
        <taxon>Tracheophyta</taxon>
        <taxon>Polypodiopsida</taxon>
        <taxon>Polypodiidae</taxon>
        <taxon>Polypodiales</taxon>
        <taxon>Pteridineae</taxon>
        <taxon>Pteridaceae</taxon>
        <taxon>Vittarioideae</taxon>
        <taxon>Adiantum</taxon>
    </lineage>
</organism>
<keyword evidence="6" id="KW-1185">Reference proteome</keyword>
<dbReference type="GO" id="GO:0031123">
    <property type="term" value="P:RNA 3'-end processing"/>
    <property type="evidence" value="ECO:0007669"/>
    <property type="project" value="InterPro"/>
</dbReference>
<dbReference type="InterPro" id="IPR011068">
    <property type="entry name" value="NuclTrfase_I-like_C"/>
</dbReference>
<gene>
    <name evidence="5" type="ORF">GOP47_0024425</name>
</gene>
<dbReference type="Proteomes" id="UP000886520">
    <property type="component" value="Chromosome 24"/>
</dbReference>
<evidence type="ECO:0000256" key="3">
    <source>
        <dbReference type="ARBA" id="ARBA00022840"/>
    </source>
</evidence>
<comment type="caution">
    <text evidence="5">The sequence shown here is derived from an EMBL/GenBank/DDBJ whole genome shotgun (WGS) entry which is preliminary data.</text>
</comment>
<dbReference type="GO" id="GO:0003723">
    <property type="term" value="F:RNA binding"/>
    <property type="evidence" value="ECO:0007669"/>
    <property type="project" value="InterPro"/>
</dbReference>
<feature type="compositionally biased region" description="Basic and acidic residues" evidence="4">
    <location>
        <begin position="128"/>
        <end position="153"/>
    </location>
</feature>
<dbReference type="Gene3D" id="3.30.70.590">
    <property type="entry name" value="Poly(A) polymerase predicted RNA binding domain"/>
    <property type="match status" value="1"/>
</dbReference>
<proteinExistence type="predicted"/>
<keyword evidence="2" id="KW-0547">Nucleotide-binding</keyword>
<sequence>MGLQRGRAGVPVQVEGQQQFNIQGAVAEFRHAVNSYCHRKPGMEIRVSHIRRKQIPPFVFPGGEGQAGGERDESRNSLPKRQKARLIDCTGLRPTHSSSIFPSRRQEDACTDYVNDFLCHDIKWSAGKASDKLSDPSTKRKWAADADRTKSGRGDSFVPRTGTENEQYFTALRSGFANVCVMSGSNSKRVCVSIPILPPSN</sequence>
<evidence type="ECO:0000256" key="2">
    <source>
        <dbReference type="ARBA" id="ARBA00022741"/>
    </source>
</evidence>
<dbReference type="EMBL" id="JABFUD020000024">
    <property type="protein sequence ID" value="KAI5060005.1"/>
    <property type="molecule type" value="Genomic_DNA"/>
</dbReference>
<dbReference type="GO" id="GO:0016779">
    <property type="term" value="F:nucleotidyltransferase activity"/>
    <property type="evidence" value="ECO:0007669"/>
    <property type="project" value="InterPro"/>
</dbReference>
<dbReference type="GO" id="GO:0005524">
    <property type="term" value="F:ATP binding"/>
    <property type="evidence" value="ECO:0007669"/>
    <property type="project" value="UniProtKB-KW"/>
</dbReference>
<reference evidence="5" key="1">
    <citation type="submission" date="2021-01" db="EMBL/GenBank/DDBJ databases">
        <title>Adiantum capillus-veneris genome.</title>
        <authorList>
            <person name="Fang Y."/>
            <person name="Liao Q."/>
        </authorList>
    </citation>
    <scope>NUCLEOTIDE SEQUENCE</scope>
    <source>
        <strain evidence="5">H3</strain>
        <tissue evidence="5">Leaf</tissue>
    </source>
</reference>